<comment type="subcellular location">
    <subcellularLocation>
        <location evidence="2">Cytoplasm</location>
    </subcellularLocation>
    <subcellularLocation>
        <location evidence="1">Nucleus</location>
    </subcellularLocation>
</comment>
<dbReference type="InterPro" id="IPR019410">
    <property type="entry name" value="Methyltransf_16"/>
</dbReference>
<protein>
    <recommendedName>
        <fullName evidence="4">Calmodulin-lysine N-methyltransferase</fullName>
        <ecNumber evidence="3">2.1.1.60</ecNumber>
    </recommendedName>
</protein>
<dbReference type="GO" id="GO:0005634">
    <property type="term" value="C:nucleus"/>
    <property type="evidence" value="ECO:0007669"/>
    <property type="project" value="UniProtKB-SubCell"/>
</dbReference>
<dbReference type="AlphaFoldDB" id="A0A0P1B702"/>
<evidence type="ECO:0000313" key="9">
    <source>
        <dbReference type="EMBL" id="CEG50309.1"/>
    </source>
</evidence>
<evidence type="ECO:0000256" key="5">
    <source>
        <dbReference type="ARBA" id="ARBA00022490"/>
    </source>
</evidence>
<evidence type="ECO:0000256" key="1">
    <source>
        <dbReference type="ARBA" id="ARBA00004123"/>
    </source>
</evidence>
<dbReference type="SUPFAM" id="SSF53335">
    <property type="entry name" value="S-adenosyl-L-methionine-dependent methyltransferases"/>
    <property type="match status" value="1"/>
</dbReference>
<dbReference type="Pfam" id="PF10294">
    <property type="entry name" value="Methyltransf_16"/>
    <property type="match status" value="1"/>
</dbReference>
<evidence type="ECO:0000256" key="4">
    <source>
        <dbReference type="ARBA" id="ARBA00020594"/>
    </source>
</evidence>
<dbReference type="Proteomes" id="UP000054928">
    <property type="component" value="Unassembled WGS sequence"/>
</dbReference>
<accession>A0A0P1B702</accession>
<evidence type="ECO:0000256" key="8">
    <source>
        <dbReference type="ARBA" id="ARBA00023242"/>
    </source>
</evidence>
<dbReference type="STRING" id="4781.A0A0P1B702"/>
<dbReference type="GO" id="GO:0032259">
    <property type="term" value="P:methylation"/>
    <property type="evidence" value="ECO:0007669"/>
    <property type="project" value="UniProtKB-KW"/>
</dbReference>
<dbReference type="OMA" id="WYYLAPQ"/>
<keyword evidence="6" id="KW-0489">Methyltransferase</keyword>
<dbReference type="InterPro" id="IPR029063">
    <property type="entry name" value="SAM-dependent_MTases_sf"/>
</dbReference>
<dbReference type="PANTHER" id="PTHR13539">
    <property type="entry name" value="CALMODULIN-LYSINE N-METHYLTRANSFERASE"/>
    <property type="match status" value="1"/>
</dbReference>
<dbReference type="OrthoDB" id="413520at2759"/>
<keyword evidence="10" id="KW-1185">Reference proteome</keyword>
<evidence type="ECO:0000313" key="10">
    <source>
        <dbReference type="Proteomes" id="UP000054928"/>
    </source>
</evidence>
<sequence>MTQSDKTKSHWRVLRNAIVRSTSNDTSSSSVDITRTTASSIATDFFPLCPVSFVDTVKVSMHTPAKDNFAWMMYNLSAAIESETERSITVVVHEKRKDVKFVPISELQSHQMNNGVDNTGNIRTWPSEQILLSYIISSGILSQIQSVGRPELPVSCCELGSGMAGLASLGLLACAPVDFERVVITDGNLLCVNNLQLCVAENQRQNTFPARVNNTKITAELLRWDRNATLRKDLQQQFDLVFASDCLFFEEFHEDLAHTIKNLLRRGSGRCLLLQPSRSGSLDRFCVIAKQYGFTTTQSKDFDPTIVEKHQEYQQTRPDYVPDVHFPVLLTLTLNI</sequence>
<evidence type="ECO:0000256" key="3">
    <source>
        <dbReference type="ARBA" id="ARBA00011914"/>
    </source>
</evidence>
<dbReference type="GeneID" id="36403083"/>
<keyword evidence="7" id="KW-0808">Transferase</keyword>
<dbReference type="PANTHER" id="PTHR13539:SF3">
    <property type="entry name" value="CALMODULIN-LYSINE N-METHYLTRANSFERASE"/>
    <property type="match status" value="1"/>
</dbReference>
<dbReference type="RefSeq" id="XP_024586678.1">
    <property type="nucleotide sequence ID" value="XM_024721595.1"/>
</dbReference>
<name>A0A0P1B702_PLAHL</name>
<dbReference type="EMBL" id="CCYD01003101">
    <property type="protein sequence ID" value="CEG50309.1"/>
    <property type="molecule type" value="Genomic_DNA"/>
</dbReference>
<organism evidence="9 10">
    <name type="scientific">Plasmopara halstedii</name>
    <name type="common">Downy mildew of sunflower</name>
    <dbReference type="NCBI Taxonomy" id="4781"/>
    <lineage>
        <taxon>Eukaryota</taxon>
        <taxon>Sar</taxon>
        <taxon>Stramenopiles</taxon>
        <taxon>Oomycota</taxon>
        <taxon>Peronosporomycetes</taxon>
        <taxon>Peronosporales</taxon>
        <taxon>Peronosporaceae</taxon>
        <taxon>Plasmopara</taxon>
    </lineage>
</organism>
<dbReference type="InterPro" id="IPR025800">
    <property type="entry name" value="CaM-Lys-N-MeTrfase"/>
</dbReference>
<keyword evidence="8" id="KW-0539">Nucleus</keyword>
<keyword evidence="5" id="KW-0963">Cytoplasm</keyword>
<dbReference type="GO" id="GO:0018025">
    <property type="term" value="F:calmodulin-lysine N-methyltransferase activity"/>
    <property type="evidence" value="ECO:0007669"/>
    <property type="project" value="UniProtKB-EC"/>
</dbReference>
<dbReference type="Gene3D" id="3.40.50.150">
    <property type="entry name" value="Vaccinia Virus protein VP39"/>
    <property type="match status" value="1"/>
</dbReference>
<reference evidence="10" key="1">
    <citation type="submission" date="2014-09" db="EMBL/GenBank/DDBJ databases">
        <authorList>
            <person name="Sharma Rahul"/>
            <person name="Thines Marco"/>
        </authorList>
    </citation>
    <scope>NUCLEOTIDE SEQUENCE [LARGE SCALE GENOMIC DNA]</scope>
</reference>
<dbReference type="EC" id="2.1.1.60" evidence="3"/>
<evidence type="ECO:0000256" key="2">
    <source>
        <dbReference type="ARBA" id="ARBA00004496"/>
    </source>
</evidence>
<evidence type="ECO:0000256" key="6">
    <source>
        <dbReference type="ARBA" id="ARBA00022603"/>
    </source>
</evidence>
<evidence type="ECO:0000256" key="7">
    <source>
        <dbReference type="ARBA" id="ARBA00022679"/>
    </source>
</evidence>
<proteinExistence type="predicted"/>
<dbReference type="GO" id="GO:0005737">
    <property type="term" value="C:cytoplasm"/>
    <property type="evidence" value="ECO:0007669"/>
    <property type="project" value="UniProtKB-SubCell"/>
</dbReference>